<keyword evidence="3" id="KW-1185">Reference proteome</keyword>
<keyword evidence="1" id="KW-0732">Signal</keyword>
<dbReference type="EMBL" id="BMNT01000003">
    <property type="protein sequence ID" value="GGK66675.1"/>
    <property type="molecule type" value="Genomic_DNA"/>
</dbReference>
<reference evidence="2" key="2">
    <citation type="submission" date="2020-09" db="EMBL/GenBank/DDBJ databases">
        <authorList>
            <person name="Sun Q."/>
            <person name="Ohkuma M."/>
        </authorList>
    </citation>
    <scope>NUCLEOTIDE SEQUENCE</scope>
    <source>
        <strain evidence="2">JCM 13064</strain>
    </source>
</reference>
<dbReference type="PROSITE" id="PS00134">
    <property type="entry name" value="TRYPSIN_HIS"/>
    <property type="match status" value="1"/>
</dbReference>
<accession>A0A917QSR6</accession>
<dbReference type="GO" id="GO:0006508">
    <property type="term" value="P:proteolysis"/>
    <property type="evidence" value="ECO:0007669"/>
    <property type="project" value="InterPro"/>
</dbReference>
<dbReference type="SUPFAM" id="SSF50494">
    <property type="entry name" value="Trypsin-like serine proteases"/>
    <property type="match status" value="1"/>
</dbReference>
<evidence type="ECO:0000256" key="1">
    <source>
        <dbReference type="SAM" id="SignalP"/>
    </source>
</evidence>
<dbReference type="Proteomes" id="UP000645217">
    <property type="component" value="Unassembled WGS sequence"/>
</dbReference>
<feature type="chain" id="PRO_5037254278" evidence="1">
    <location>
        <begin position="35"/>
        <end position="430"/>
    </location>
</feature>
<comment type="caution">
    <text evidence="2">The sequence shown here is derived from an EMBL/GenBank/DDBJ whole genome shotgun (WGS) entry which is preliminary data.</text>
</comment>
<dbReference type="InterPro" id="IPR043504">
    <property type="entry name" value="Peptidase_S1_PA_chymotrypsin"/>
</dbReference>
<gene>
    <name evidence="2" type="ORF">GCM10007964_07140</name>
</gene>
<protein>
    <submittedName>
        <fullName evidence="2">Uncharacterized protein</fullName>
    </submittedName>
</protein>
<feature type="signal peptide" evidence="1">
    <location>
        <begin position="1"/>
        <end position="34"/>
    </location>
</feature>
<dbReference type="AlphaFoldDB" id="A0A917QSR6"/>
<dbReference type="InterPro" id="IPR009003">
    <property type="entry name" value="Peptidase_S1_PA"/>
</dbReference>
<proteinExistence type="predicted"/>
<name>A0A917QSR6_9ACTN</name>
<evidence type="ECO:0000313" key="3">
    <source>
        <dbReference type="Proteomes" id="UP000645217"/>
    </source>
</evidence>
<organism evidence="2 3">
    <name type="scientific">Sphaerisporangium melleum</name>
    <dbReference type="NCBI Taxonomy" id="321316"/>
    <lineage>
        <taxon>Bacteria</taxon>
        <taxon>Bacillati</taxon>
        <taxon>Actinomycetota</taxon>
        <taxon>Actinomycetes</taxon>
        <taxon>Streptosporangiales</taxon>
        <taxon>Streptosporangiaceae</taxon>
        <taxon>Sphaerisporangium</taxon>
    </lineage>
</organism>
<sequence length="430" mass="44591">MSNPPSTLKLSRFRHLAVATGIVLAAAGMGTAQAASAPDPIKPRTTGAVEHTGAVPGGYASWKDLLLDQQKMITAADRITALGGSGYAGVIAAPENRELRVYWKGKPPRQVNELVDQLRRDVGINVLPAKYSARELQREADRLIRANSSTLTSITALQDGSGLAASSAVIDAARTAIADAAVPVSIEQGVKPELATRWNDSAPWYGGGAWRNASTGGGCSTGFAVTYQGVLEPGPEKKMLSAGHCAAIGQTATDPTNEVIGNVTHDNDSRDVLLIGTSAGGRVFNNPVDSQGLAIVSTEFSNPVIGTAASVVGTYLCASGAYSGTNCNIRTTQVNVTINVGYSITGLVRAEQQNMVNAVGQGDSGGPVEYVNPSNTTQVYAAGVVTAIDTSASVTCTGYVTTGRICSWRMYYTPWSNATLAFPGIAIIPG</sequence>
<dbReference type="GO" id="GO:0004252">
    <property type="term" value="F:serine-type endopeptidase activity"/>
    <property type="evidence" value="ECO:0007669"/>
    <property type="project" value="InterPro"/>
</dbReference>
<reference evidence="2" key="1">
    <citation type="journal article" date="2014" name="Int. J. Syst. Evol. Microbiol.">
        <title>Complete genome sequence of Corynebacterium casei LMG S-19264T (=DSM 44701T), isolated from a smear-ripened cheese.</title>
        <authorList>
            <consortium name="US DOE Joint Genome Institute (JGI-PGF)"/>
            <person name="Walter F."/>
            <person name="Albersmeier A."/>
            <person name="Kalinowski J."/>
            <person name="Ruckert C."/>
        </authorList>
    </citation>
    <scope>NUCLEOTIDE SEQUENCE</scope>
    <source>
        <strain evidence="2">JCM 13064</strain>
    </source>
</reference>
<dbReference type="RefSeq" id="WP_189161470.1">
    <property type="nucleotide sequence ID" value="NZ_BMNT01000003.1"/>
</dbReference>
<evidence type="ECO:0000313" key="2">
    <source>
        <dbReference type="EMBL" id="GGK66675.1"/>
    </source>
</evidence>
<dbReference type="InterPro" id="IPR018114">
    <property type="entry name" value="TRYPSIN_HIS"/>
</dbReference>
<dbReference type="Gene3D" id="2.40.10.10">
    <property type="entry name" value="Trypsin-like serine proteases"/>
    <property type="match status" value="2"/>
</dbReference>